<sequence length="137" mass="15201">MVEHLSRDDEVTFCSGLPSGDGLCRTTVHGRLSYRYRSNGGWYHTDHATGILLDRADRHINVFRFRSERVADGEEIGTVFVDPGVPLPPLQARALVLCSGLPAQFGDAMHTTIYRNVPRDIALLVARSVRQQVTVIA</sequence>
<comment type="caution">
    <text evidence="1">The sequence shown here is derived from an EMBL/GenBank/DDBJ whole genome shotgun (WGS) entry which is preliminary data.</text>
</comment>
<proteinExistence type="predicted"/>
<dbReference type="RefSeq" id="WP_397403154.1">
    <property type="nucleotide sequence ID" value="NZ_JBIRYI010000004.1"/>
</dbReference>
<reference evidence="1 2" key="1">
    <citation type="submission" date="2024-10" db="EMBL/GenBank/DDBJ databases">
        <title>The Natural Products Discovery Center: Release of the First 8490 Sequenced Strains for Exploring Actinobacteria Biosynthetic Diversity.</title>
        <authorList>
            <person name="Kalkreuter E."/>
            <person name="Kautsar S.A."/>
            <person name="Yang D."/>
            <person name="Bader C.D."/>
            <person name="Teijaro C.N."/>
            <person name="Fluegel L."/>
            <person name="Davis C.M."/>
            <person name="Simpson J.R."/>
            <person name="Lauterbach L."/>
            <person name="Steele A.D."/>
            <person name="Gui C."/>
            <person name="Meng S."/>
            <person name="Li G."/>
            <person name="Viehrig K."/>
            <person name="Ye F."/>
            <person name="Su P."/>
            <person name="Kiefer A.F."/>
            <person name="Nichols A."/>
            <person name="Cepeda A.J."/>
            <person name="Yan W."/>
            <person name="Fan B."/>
            <person name="Jiang Y."/>
            <person name="Adhikari A."/>
            <person name="Zheng C.-J."/>
            <person name="Schuster L."/>
            <person name="Cowan T.M."/>
            <person name="Smanski M.J."/>
            <person name="Chevrette M.G."/>
            <person name="De Carvalho L.P.S."/>
            <person name="Shen B."/>
        </authorList>
    </citation>
    <scope>NUCLEOTIDE SEQUENCE [LARGE SCALE GENOMIC DNA]</scope>
    <source>
        <strain evidence="1 2">NPDC019481</strain>
    </source>
</reference>
<evidence type="ECO:0000313" key="2">
    <source>
        <dbReference type="Proteomes" id="UP001611580"/>
    </source>
</evidence>
<dbReference type="Proteomes" id="UP001611580">
    <property type="component" value="Unassembled WGS sequence"/>
</dbReference>
<gene>
    <name evidence="1" type="ORF">ACH47X_08190</name>
</gene>
<evidence type="ECO:0000313" key="1">
    <source>
        <dbReference type="EMBL" id="MFI2486874.1"/>
    </source>
</evidence>
<dbReference type="EMBL" id="JBIRYI010000004">
    <property type="protein sequence ID" value="MFI2486874.1"/>
    <property type="molecule type" value="Genomic_DNA"/>
</dbReference>
<keyword evidence="2" id="KW-1185">Reference proteome</keyword>
<organism evidence="1 2">
    <name type="scientific">Promicromonospora kroppenstedtii</name>
    <dbReference type="NCBI Taxonomy" id="440482"/>
    <lineage>
        <taxon>Bacteria</taxon>
        <taxon>Bacillati</taxon>
        <taxon>Actinomycetota</taxon>
        <taxon>Actinomycetes</taxon>
        <taxon>Micrococcales</taxon>
        <taxon>Promicromonosporaceae</taxon>
        <taxon>Promicromonospora</taxon>
    </lineage>
</organism>
<name>A0ABW7XI05_9MICO</name>
<protein>
    <submittedName>
        <fullName evidence="1">Uncharacterized protein</fullName>
    </submittedName>
</protein>
<accession>A0ABW7XI05</accession>